<protein>
    <submittedName>
        <fullName evidence="1">Uncharacterized protein</fullName>
    </submittedName>
</protein>
<name>A0A069QH60_HOYLO</name>
<accession>A0A069QH60</accession>
<evidence type="ECO:0000313" key="1">
    <source>
        <dbReference type="EMBL" id="KDR52037.1"/>
    </source>
</evidence>
<dbReference type="EMBL" id="JNGW01000079">
    <property type="protein sequence ID" value="KDR52037.1"/>
    <property type="molecule type" value="Genomic_DNA"/>
</dbReference>
<dbReference type="HOGENOM" id="CLU_3203505_0_0_10"/>
<dbReference type="PATRIC" id="fig|1122985.7.peg.1955"/>
<dbReference type="AlphaFoldDB" id="A0A069QH60"/>
<reference evidence="1 2" key="1">
    <citation type="submission" date="2013-08" db="EMBL/GenBank/DDBJ databases">
        <authorList>
            <person name="Weinstock G."/>
            <person name="Sodergren E."/>
            <person name="Wylie T."/>
            <person name="Fulton L."/>
            <person name="Fulton R."/>
            <person name="Fronick C."/>
            <person name="O'Laughlin M."/>
            <person name="Godfrey J."/>
            <person name="Miner T."/>
            <person name="Herter B."/>
            <person name="Appelbaum E."/>
            <person name="Cordes M."/>
            <person name="Lek S."/>
            <person name="Wollam A."/>
            <person name="Pepin K.H."/>
            <person name="Palsikar V.B."/>
            <person name="Mitreva M."/>
            <person name="Wilson R.K."/>
        </authorList>
    </citation>
    <scope>NUCLEOTIDE SEQUENCE [LARGE SCALE GENOMIC DNA]</scope>
    <source>
        <strain evidence="1 2">ATCC 15930</strain>
    </source>
</reference>
<evidence type="ECO:0000313" key="2">
    <source>
        <dbReference type="Proteomes" id="UP000027442"/>
    </source>
</evidence>
<gene>
    <name evidence="1" type="ORF">HMPREF1991_01881</name>
</gene>
<proteinExistence type="predicted"/>
<sequence>MLCRACLRVACDFKRWEQVALTHVQEVTNLQLEKQSCALVSASST</sequence>
<comment type="caution">
    <text evidence="1">The sequence shown here is derived from an EMBL/GenBank/DDBJ whole genome shotgun (WGS) entry which is preliminary data.</text>
</comment>
<keyword evidence="2" id="KW-1185">Reference proteome</keyword>
<dbReference type="Proteomes" id="UP000027442">
    <property type="component" value="Unassembled WGS sequence"/>
</dbReference>
<organism evidence="1 2">
    <name type="scientific">Hoylesella loescheii DSM 19665 = JCM 12249 = ATCC 15930</name>
    <dbReference type="NCBI Taxonomy" id="1122985"/>
    <lineage>
        <taxon>Bacteria</taxon>
        <taxon>Pseudomonadati</taxon>
        <taxon>Bacteroidota</taxon>
        <taxon>Bacteroidia</taxon>
        <taxon>Bacteroidales</taxon>
        <taxon>Prevotellaceae</taxon>
        <taxon>Hoylesella</taxon>
    </lineage>
</organism>